<name>A0A382PVF5_9ZZZZ</name>
<protein>
    <submittedName>
        <fullName evidence="1">Uncharacterized protein</fullName>
    </submittedName>
</protein>
<feature type="non-terminal residue" evidence="1">
    <location>
        <position position="58"/>
    </location>
</feature>
<dbReference type="EMBL" id="UINC01109753">
    <property type="protein sequence ID" value="SVC76780.1"/>
    <property type="molecule type" value="Genomic_DNA"/>
</dbReference>
<reference evidence="1" key="1">
    <citation type="submission" date="2018-05" db="EMBL/GenBank/DDBJ databases">
        <authorList>
            <person name="Lanie J.A."/>
            <person name="Ng W.-L."/>
            <person name="Kazmierczak K.M."/>
            <person name="Andrzejewski T.M."/>
            <person name="Davidsen T.M."/>
            <person name="Wayne K.J."/>
            <person name="Tettelin H."/>
            <person name="Glass J.I."/>
            <person name="Rusch D."/>
            <person name="Podicherti R."/>
            <person name="Tsui H.-C.T."/>
            <person name="Winkler M.E."/>
        </authorList>
    </citation>
    <scope>NUCLEOTIDE SEQUENCE</scope>
</reference>
<organism evidence="1">
    <name type="scientific">marine metagenome</name>
    <dbReference type="NCBI Taxonomy" id="408172"/>
    <lineage>
        <taxon>unclassified sequences</taxon>
        <taxon>metagenomes</taxon>
        <taxon>ecological metagenomes</taxon>
    </lineage>
</organism>
<accession>A0A382PVF5</accession>
<gene>
    <name evidence="1" type="ORF">METZ01_LOCUS329634</name>
</gene>
<dbReference type="AlphaFoldDB" id="A0A382PVF5"/>
<evidence type="ECO:0000313" key="1">
    <source>
        <dbReference type="EMBL" id="SVC76780.1"/>
    </source>
</evidence>
<proteinExistence type="predicted"/>
<sequence>MSDTNKPKVLIIIGDATETMDTMYPSYFRLIDSNLINGRSFWDHGHYMGPWMKLLDEA</sequence>